<dbReference type="InterPro" id="IPR001633">
    <property type="entry name" value="EAL_dom"/>
</dbReference>
<feature type="transmembrane region" description="Helical" evidence="1">
    <location>
        <begin position="310"/>
        <end position="330"/>
    </location>
</feature>
<feature type="domain" description="EAL" evidence="2">
    <location>
        <begin position="577"/>
        <end position="829"/>
    </location>
</feature>
<keyword evidence="5" id="KW-1185">Reference proteome</keyword>
<feature type="transmembrane region" description="Helical" evidence="1">
    <location>
        <begin position="226"/>
        <end position="245"/>
    </location>
</feature>
<dbReference type="Proteomes" id="UP000231409">
    <property type="component" value="Unassembled WGS sequence"/>
</dbReference>
<keyword evidence="1" id="KW-0812">Transmembrane</keyword>
<dbReference type="Gene3D" id="3.20.20.450">
    <property type="entry name" value="EAL domain"/>
    <property type="match status" value="1"/>
</dbReference>
<dbReference type="InterPro" id="IPR043128">
    <property type="entry name" value="Rev_trsase/Diguanyl_cyclase"/>
</dbReference>
<evidence type="ECO:0000313" key="4">
    <source>
        <dbReference type="EMBL" id="PHQ14267.1"/>
    </source>
</evidence>
<keyword evidence="1" id="KW-0472">Membrane</keyword>
<dbReference type="SMART" id="SM00052">
    <property type="entry name" value="EAL"/>
    <property type="match status" value="1"/>
</dbReference>
<dbReference type="PROSITE" id="PS50887">
    <property type="entry name" value="GGDEF"/>
    <property type="match status" value="1"/>
</dbReference>
<gene>
    <name evidence="4" type="ORF">CLH61_14310</name>
</gene>
<protein>
    <submittedName>
        <fullName evidence="4">Diguanylate cyclase</fullName>
    </submittedName>
</protein>
<dbReference type="Pfam" id="PF00563">
    <property type="entry name" value="EAL"/>
    <property type="match status" value="1"/>
</dbReference>
<dbReference type="InterPro" id="IPR029787">
    <property type="entry name" value="Nucleotide_cyclase"/>
</dbReference>
<accession>A0A2G1UIG4</accession>
<dbReference type="PANTHER" id="PTHR33121:SF79">
    <property type="entry name" value="CYCLIC DI-GMP PHOSPHODIESTERASE PDED-RELATED"/>
    <property type="match status" value="1"/>
</dbReference>
<dbReference type="PANTHER" id="PTHR33121">
    <property type="entry name" value="CYCLIC DI-GMP PHOSPHODIESTERASE PDEF"/>
    <property type="match status" value="1"/>
</dbReference>
<name>A0A2G1UIG4_9GAMM</name>
<dbReference type="CDD" id="cd01948">
    <property type="entry name" value="EAL"/>
    <property type="match status" value="1"/>
</dbReference>
<reference evidence="4 5" key="1">
    <citation type="submission" date="2017-09" db="EMBL/GenBank/DDBJ databases">
        <title>The draft genome sequences of Marinobacter sp. PWS21.</title>
        <authorList>
            <person name="Cao J."/>
        </authorList>
    </citation>
    <scope>NUCLEOTIDE SEQUENCE [LARGE SCALE GENOMIC DNA]</scope>
    <source>
        <strain evidence="4 5">PWS21</strain>
    </source>
</reference>
<dbReference type="PROSITE" id="PS50883">
    <property type="entry name" value="EAL"/>
    <property type="match status" value="1"/>
</dbReference>
<dbReference type="GO" id="GO:0071111">
    <property type="term" value="F:cyclic-guanylate-specific phosphodiesterase activity"/>
    <property type="evidence" value="ECO:0007669"/>
    <property type="project" value="InterPro"/>
</dbReference>
<dbReference type="Pfam" id="PF00990">
    <property type="entry name" value="GGDEF"/>
    <property type="match status" value="1"/>
</dbReference>
<dbReference type="Gene3D" id="2.60.40.2380">
    <property type="match status" value="1"/>
</dbReference>
<comment type="caution">
    <text evidence="4">The sequence shown here is derived from an EMBL/GenBank/DDBJ whole genome shotgun (WGS) entry which is preliminary data.</text>
</comment>
<dbReference type="InterPro" id="IPR011622">
    <property type="entry name" value="7TMR_DISM_rcpt_extracell_dom2"/>
</dbReference>
<feature type="transmembrane region" description="Helical" evidence="1">
    <location>
        <begin position="189"/>
        <end position="206"/>
    </location>
</feature>
<dbReference type="SUPFAM" id="SSF141868">
    <property type="entry name" value="EAL domain-like"/>
    <property type="match status" value="1"/>
</dbReference>
<dbReference type="Pfam" id="PF07695">
    <property type="entry name" value="7TMR-DISM_7TM"/>
    <property type="match status" value="1"/>
</dbReference>
<dbReference type="Pfam" id="PF07696">
    <property type="entry name" value="7TMR-DISMED2"/>
    <property type="match status" value="1"/>
</dbReference>
<dbReference type="InterPro" id="IPR035919">
    <property type="entry name" value="EAL_sf"/>
</dbReference>
<evidence type="ECO:0000313" key="5">
    <source>
        <dbReference type="Proteomes" id="UP000231409"/>
    </source>
</evidence>
<feature type="domain" description="GGDEF" evidence="3">
    <location>
        <begin position="424"/>
        <end position="569"/>
    </location>
</feature>
<evidence type="ECO:0000259" key="2">
    <source>
        <dbReference type="PROSITE" id="PS50883"/>
    </source>
</evidence>
<feature type="transmembrane region" description="Helical" evidence="1">
    <location>
        <begin position="164"/>
        <end position="184"/>
    </location>
</feature>
<feature type="transmembrane region" description="Helical" evidence="1">
    <location>
        <begin position="281"/>
        <end position="298"/>
    </location>
</feature>
<dbReference type="Gene3D" id="3.30.70.270">
    <property type="match status" value="1"/>
</dbReference>
<dbReference type="AlphaFoldDB" id="A0A2G1UIG4"/>
<keyword evidence="1" id="KW-1133">Transmembrane helix</keyword>
<organism evidence="4 5">
    <name type="scientific">Marinobacter profundi</name>
    <dbReference type="NCBI Taxonomy" id="2666256"/>
    <lineage>
        <taxon>Bacteria</taxon>
        <taxon>Pseudomonadati</taxon>
        <taxon>Pseudomonadota</taxon>
        <taxon>Gammaproteobacteria</taxon>
        <taxon>Pseudomonadales</taxon>
        <taxon>Marinobacteraceae</taxon>
        <taxon>Marinobacter</taxon>
    </lineage>
</organism>
<sequence>MVAAGAQAELRQSRWIEPAVDYLRLAPASGATLADVVTTANWQPLPAESPNFGYIRDTVWLRFEVMPAPGNRLLEIRYSQLDHINYYLLRDGELVNQVSTGDRLPFDQRPVKHRNFLFPFNASGDHHYQILLEVTTEGAMQIPLRVWQSADFFEKTSVEDQLHAVYYGILITVIFFNLFVYLALRETTYLLYVLSTTGYLLLIANLNGTTYQLLWPDLPWLHNQAMLLTIPLATTFTLLFSRAFLRLRRSSPSLDRLLQLTIAANLLVALTTFILDYNIAIRLTVALAIPSCLLLTIIGPVQWVRGNPQASYYTIAWGLLTLGSAITGAHKYGLLPNHFITFYGMELGSALEAILLTLALAARLFQERQQKILAKEAEIRAMAARSKAELRMMEQALHHPQTGLPNRTSFEMLVNDLIQREPDTRHAVAVIHLNNLEAITKTLGHRNTDRLLELAARRFNQIVRDLPGIHPVENCEDRAFHLASLEAATFGFVIDSDQIGNAPRLVLQGLDQLKEPIGYLGMQLPLDPQIGVAIFPDHARDTSSLIRRAYIARESEEARDRGMAYYKPARDSYSAERLTLVSEFRQALQQRQLELYFQPKLALRTRTVTGLEVLIRWPGRKGSIPVDELINMAEQTGLIKPLTRWVLAQAMTARSELLAAGHTVGLSVNISPNNLREPEFPQFVQQLMTDHPEHRGQITLEVTETSMMQDPVNSLRALKSLNAAGIPLAIDDFGSGYSSLSYIKQLPAREIKIDRSLVTDLAREAEDRVIVRTTIDMCHSLGYAVVAEGVEDRTTLELLDGMGCDMVQGFVLTRPLPLDEIRKWLDAGSGLAPCLSG</sequence>
<evidence type="ECO:0000256" key="1">
    <source>
        <dbReference type="SAM" id="Phobius"/>
    </source>
</evidence>
<dbReference type="SMART" id="SM00267">
    <property type="entry name" value="GGDEF"/>
    <property type="match status" value="1"/>
</dbReference>
<dbReference type="InterPro" id="IPR000160">
    <property type="entry name" value="GGDEF_dom"/>
</dbReference>
<feature type="transmembrane region" description="Helical" evidence="1">
    <location>
        <begin position="257"/>
        <end position="275"/>
    </location>
</feature>
<dbReference type="InterPro" id="IPR050706">
    <property type="entry name" value="Cyclic-di-GMP_PDE-like"/>
</dbReference>
<dbReference type="InterPro" id="IPR011623">
    <property type="entry name" value="7TMR_DISM_rcpt_extracell_dom1"/>
</dbReference>
<proteinExistence type="predicted"/>
<evidence type="ECO:0000259" key="3">
    <source>
        <dbReference type="PROSITE" id="PS50887"/>
    </source>
</evidence>
<dbReference type="EMBL" id="NTFH01000011">
    <property type="protein sequence ID" value="PHQ14267.1"/>
    <property type="molecule type" value="Genomic_DNA"/>
</dbReference>
<dbReference type="SUPFAM" id="SSF55073">
    <property type="entry name" value="Nucleotide cyclase"/>
    <property type="match status" value="1"/>
</dbReference>